<evidence type="ECO:0000256" key="4">
    <source>
        <dbReference type="ARBA" id="ARBA00022989"/>
    </source>
</evidence>
<dbReference type="GO" id="GO:0005886">
    <property type="term" value="C:plasma membrane"/>
    <property type="evidence" value="ECO:0007669"/>
    <property type="project" value="UniProtKB-SubCell"/>
</dbReference>
<dbReference type="EMBL" id="JPVN01000006">
    <property type="protein sequence ID" value="KGR79369.1"/>
    <property type="molecule type" value="Genomic_DNA"/>
</dbReference>
<name>A0A0A3I3T1_9BACL</name>
<keyword evidence="4 7" id="KW-1133">Transmembrane helix</keyword>
<feature type="transmembrane region" description="Helical" evidence="7">
    <location>
        <begin position="229"/>
        <end position="251"/>
    </location>
</feature>
<proteinExistence type="inferred from homology"/>
<evidence type="ECO:0000256" key="7">
    <source>
        <dbReference type="SAM" id="Phobius"/>
    </source>
</evidence>
<dbReference type="GO" id="GO:0015744">
    <property type="term" value="P:succinate transport"/>
    <property type="evidence" value="ECO:0007669"/>
    <property type="project" value="TreeGrafter"/>
</dbReference>
<comment type="similarity">
    <text evidence="6">Belongs to the ThrE exporter (TC 2.A.79) family.</text>
</comment>
<evidence type="ECO:0000256" key="2">
    <source>
        <dbReference type="ARBA" id="ARBA00022475"/>
    </source>
</evidence>
<feature type="transmembrane region" description="Helical" evidence="7">
    <location>
        <begin position="199"/>
        <end position="217"/>
    </location>
</feature>
<dbReference type="PANTHER" id="PTHR34390:SF2">
    <property type="entry name" value="SUCCINATE TRANSPORTER SUBUNIT YJJP-RELATED"/>
    <property type="match status" value="1"/>
</dbReference>
<dbReference type="PANTHER" id="PTHR34390">
    <property type="entry name" value="UPF0442 PROTEIN YJJB-RELATED"/>
    <property type="match status" value="1"/>
</dbReference>
<evidence type="ECO:0000313" key="9">
    <source>
        <dbReference type="EMBL" id="KGR79369.1"/>
    </source>
</evidence>
<dbReference type="InterPro" id="IPR050539">
    <property type="entry name" value="ThrE_Dicarb/AminoAcid_Exp"/>
</dbReference>
<evidence type="ECO:0000256" key="5">
    <source>
        <dbReference type="ARBA" id="ARBA00023136"/>
    </source>
</evidence>
<comment type="caution">
    <text evidence="9">The sequence shown here is derived from an EMBL/GenBank/DDBJ whole genome shotgun (WGS) entry which is preliminary data.</text>
</comment>
<organism evidence="9 10">
    <name type="scientific">Ureibacillus manganicus DSM 26584</name>
    <dbReference type="NCBI Taxonomy" id="1384049"/>
    <lineage>
        <taxon>Bacteria</taxon>
        <taxon>Bacillati</taxon>
        <taxon>Bacillota</taxon>
        <taxon>Bacilli</taxon>
        <taxon>Bacillales</taxon>
        <taxon>Caryophanaceae</taxon>
        <taxon>Ureibacillus</taxon>
    </lineage>
</organism>
<evidence type="ECO:0000256" key="6">
    <source>
        <dbReference type="ARBA" id="ARBA00034125"/>
    </source>
</evidence>
<dbReference type="Proteomes" id="UP000030416">
    <property type="component" value="Unassembled WGS sequence"/>
</dbReference>
<keyword evidence="10" id="KW-1185">Reference proteome</keyword>
<dbReference type="InterPro" id="IPR010619">
    <property type="entry name" value="ThrE-like_N"/>
</dbReference>
<gene>
    <name evidence="9" type="ORF">CD29_06650</name>
</gene>
<feature type="transmembrane region" description="Helical" evidence="7">
    <location>
        <begin position="174"/>
        <end position="193"/>
    </location>
</feature>
<evidence type="ECO:0000256" key="3">
    <source>
        <dbReference type="ARBA" id="ARBA00022692"/>
    </source>
</evidence>
<feature type="domain" description="Threonine/serine exporter-like N-terminal" evidence="8">
    <location>
        <begin position="15"/>
        <end position="252"/>
    </location>
</feature>
<dbReference type="AlphaFoldDB" id="A0A0A3I3T1"/>
<accession>A0A0A3I3T1</accession>
<feature type="transmembrane region" description="Helical" evidence="7">
    <location>
        <begin position="116"/>
        <end position="139"/>
    </location>
</feature>
<keyword evidence="2" id="KW-1003">Cell membrane</keyword>
<dbReference type="GO" id="GO:0022857">
    <property type="term" value="F:transmembrane transporter activity"/>
    <property type="evidence" value="ECO:0007669"/>
    <property type="project" value="InterPro"/>
</dbReference>
<evidence type="ECO:0000259" key="8">
    <source>
        <dbReference type="Pfam" id="PF06738"/>
    </source>
</evidence>
<dbReference type="eggNOG" id="COG2966">
    <property type="taxonomic scope" value="Bacteria"/>
</dbReference>
<reference evidence="9 10" key="1">
    <citation type="submission" date="2014-02" db="EMBL/GenBank/DDBJ databases">
        <title>Draft genome sequence of Lysinibacillus manganicus DSM 26584T.</title>
        <authorList>
            <person name="Zhang F."/>
            <person name="Wang G."/>
            <person name="Zhang L."/>
        </authorList>
    </citation>
    <scope>NUCLEOTIDE SEQUENCE [LARGE SCALE GENOMIC DNA]</scope>
    <source>
        <strain evidence="9 10">DSM 26584</strain>
    </source>
</reference>
<keyword evidence="3 7" id="KW-0812">Transmembrane</keyword>
<evidence type="ECO:0000256" key="1">
    <source>
        <dbReference type="ARBA" id="ARBA00004651"/>
    </source>
</evidence>
<protein>
    <submittedName>
        <fullName evidence="9">Membrane protein</fullName>
    </submittedName>
</protein>
<keyword evidence="5 7" id="KW-0472">Membrane</keyword>
<dbReference type="RefSeq" id="WP_036184344.1">
    <property type="nucleotide sequence ID" value="NZ_AVDA01000006.1"/>
</dbReference>
<comment type="subcellular location">
    <subcellularLocation>
        <location evidence="1">Cell membrane</location>
        <topology evidence="1">Multi-pass membrane protein</topology>
    </subcellularLocation>
</comment>
<feature type="transmembrane region" description="Helical" evidence="7">
    <location>
        <begin position="145"/>
        <end position="162"/>
    </location>
</feature>
<evidence type="ECO:0000313" key="10">
    <source>
        <dbReference type="Proteomes" id="UP000030416"/>
    </source>
</evidence>
<dbReference type="OrthoDB" id="9813917at2"/>
<dbReference type="STRING" id="1384049.CD29_06650"/>
<sequence>MTNNEIDYEMALDCLLLAGRIMIESGAETYRVEDTMIRMARSLEIEDAQSYVTPTGIILSLGRRQKTKITTISNRITDLHKIALVNKVSRKLTNTNKIITLEQAYHELIKIQKTNYFLPIPMQILAAALASSTLSILFGGLWSDVPATFVAGAVGFIVVMVLHDLTKVKFFSEFIGAIFIGLVAHFAVKFHLGTEIDKIIIGGVMPLVPGLLMANAIRDLMAGHFTSGISRGAEAFLTAFAIGSGIALVVAI</sequence>
<dbReference type="Pfam" id="PF06738">
    <property type="entry name" value="ThrE"/>
    <property type="match status" value="1"/>
</dbReference>